<gene>
    <name evidence="1" type="ORF">DAVIS_04533</name>
</gene>
<dbReference type="AlphaFoldDB" id="A0A3E2MQE6"/>
<evidence type="ECO:0000313" key="2">
    <source>
        <dbReference type="Proteomes" id="UP000257451"/>
    </source>
</evidence>
<accession>A0A3E2MQE6</accession>
<comment type="caution">
    <text evidence="1">The sequence shown here is derived from an EMBL/GenBank/DDBJ whole genome shotgun (WGS) entry which is preliminary data.</text>
</comment>
<dbReference type="EMBL" id="PEDF01000176">
    <property type="protein sequence ID" value="RFZ34983.1"/>
    <property type="molecule type" value="Genomic_DNA"/>
</dbReference>
<dbReference type="RefSeq" id="WP_117433156.1">
    <property type="nucleotide sequence ID" value="NZ_BQLC01000102.1"/>
</dbReference>
<evidence type="ECO:0000313" key="1">
    <source>
        <dbReference type="EMBL" id="RFZ34983.1"/>
    </source>
</evidence>
<sequence length="63" mass="6942">MTAGRHLRALPGGAARDEVDLRPLLGEIARLWPQIHPGDLTAPQALRLLGVLTEITERQIDHD</sequence>
<dbReference type="Proteomes" id="UP000257451">
    <property type="component" value="Unassembled WGS sequence"/>
</dbReference>
<protein>
    <submittedName>
        <fullName evidence="1">Uncharacterized protein</fullName>
    </submittedName>
</protein>
<organism evidence="1 2">
    <name type="scientific">Mycobacterium marinum</name>
    <dbReference type="NCBI Taxonomy" id="1781"/>
    <lineage>
        <taxon>Bacteria</taxon>
        <taxon>Bacillati</taxon>
        <taxon>Actinomycetota</taxon>
        <taxon>Actinomycetes</taxon>
        <taxon>Mycobacteriales</taxon>
        <taxon>Mycobacteriaceae</taxon>
        <taxon>Mycobacterium</taxon>
        <taxon>Mycobacterium ulcerans group</taxon>
    </lineage>
</organism>
<reference evidence="1 2" key="1">
    <citation type="journal article" date="2018" name="Sci. Rep.">
        <title>Extensive genomic diversity among Mycobacterium marinum strains revealed by whole genome sequencing.</title>
        <authorList>
            <person name="Das S."/>
            <person name="Pettersson B.M."/>
            <person name="Behra P.R."/>
            <person name="Mallick A."/>
            <person name="Cheramie M."/>
            <person name="Ramesh M."/>
            <person name="Shirreff L."/>
            <person name="DuCote T."/>
            <person name="Dasgupta S."/>
            <person name="Ennis D.G."/>
            <person name="Kirsebom L.A."/>
        </authorList>
    </citation>
    <scope>NUCLEOTIDE SEQUENCE [LARGE SCALE GENOMIC DNA]</scope>
    <source>
        <strain evidence="1 2">Davis1</strain>
    </source>
</reference>
<proteinExistence type="predicted"/>
<name>A0A3E2MQE6_MYCMR</name>